<dbReference type="Pfam" id="PF08532">
    <property type="entry name" value="Glyco_hydro_42M"/>
    <property type="match status" value="1"/>
</dbReference>
<feature type="domain" description="Beta-galactosidase trimerisation" evidence="11">
    <location>
        <begin position="384"/>
        <end position="583"/>
    </location>
</feature>
<dbReference type="Gene3D" id="3.20.20.80">
    <property type="entry name" value="Glycosidases"/>
    <property type="match status" value="1"/>
</dbReference>
<evidence type="ECO:0000259" key="12">
    <source>
        <dbReference type="Pfam" id="PF08533"/>
    </source>
</evidence>
<sequence>MFFGGDYNPEQWPEEVWDADVELMREAGVTAVTVGVFAWSHLEPSEGEYDFAWLDRVLDRLHDGGVKVVLATPTASPPPWFTLAHPEALPVNADGVRLTHGSRDTYCVSAPAYRFAARRIAGELGRRYAHHPALAMWHVHNEYGTDCRCDLTAAAFREWLRERHGSLDALNEAWTTAFWSQRYSDWAQIMPPRATQYLPNPAQVLDFRRFLSDELLSAYVEQRDLLRGVNPSIPITTNFVQGGWVSVDHARWAEVVDVVAVDHYPDSSDVSAEEQTAFAGDLARSWGRGSWLLMETAPNLIYTRGRMHAKEPGRLTRQSLSYVARGSDGAMYFQWRQPRGGAEVFHSALVPHAGPDSPVFREAVDLGARLGALSSQLKPAGRTAEVAVTWDAPSWWALQGAGLPSAGIDYLAAVQQAHRALFRAGIPTDFIFPTRELDLTGYRIIVVPHLYLVSDEVAAALRDFVASGGHLVVGPLSGIADPFARVGPGGYPAAFRQILGVRVTEWHPQDPGVPVHLDDGSTAFGWAERVELTGAQALARYTEGTLAGEPAVTRNGNAWYVSAGLDDTGWERLLGTIVAEADVSPVLEGLPPRVEAVRRGELLFLFNHSESEASVKLPTAAVDAVNGGSFPAEITIRSGEALVARLETPAGTPTATSASPE</sequence>
<feature type="binding site" evidence="9">
    <location>
        <position position="147"/>
    </location>
    <ligand>
        <name>Zn(2+)</name>
        <dbReference type="ChEBI" id="CHEBI:29105"/>
    </ligand>
</feature>
<dbReference type="GO" id="GO:0009341">
    <property type="term" value="C:beta-galactosidase complex"/>
    <property type="evidence" value="ECO:0007669"/>
    <property type="project" value="InterPro"/>
</dbReference>
<dbReference type="EMBL" id="QLMJ01000003">
    <property type="protein sequence ID" value="RAK40113.1"/>
    <property type="molecule type" value="Genomic_DNA"/>
</dbReference>
<comment type="catalytic activity">
    <reaction evidence="1 6">
        <text>Hydrolysis of terminal non-reducing beta-D-galactose residues in beta-D-galactosides.</text>
        <dbReference type="EC" id="3.2.1.23"/>
    </reaction>
</comment>
<dbReference type="OrthoDB" id="9800974at2"/>
<dbReference type="EC" id="3.2.1.23" evidence="3 6"/>
<feature type="domain" description="Glycoside hydrolase family 42 N-terminal" evidence="10">
    <location>
        <begin position="6"/>
        <end position="370"/>
    </location>
</feature>
<dbReference type="GO" id="GO:0006012">
    <property type="term" value="P:galactose metabolic process"/>
    <property type="evidence" value="ECO:0007669"/>
    <property type="project" value="InterPro"/>
</dbReference>
<evidence type="ECO:0000256" key="5">
    <source>
        <dbReference type="ARBA" id="ARBA00023295"/>
    </source>
</evidence>
<name>A0A327ZH64_9ACTN</name>
<feature type="binding site" evidence="9">
    <location>
        <position position="149"/>
    </location>
    <ligand>
        <name>Zn(2+)</name>
        <dbReference type="ChEBI" id="CHEBI:29105"/>
    </ligand>
</feature>
<evidence type="ECO:0000256" key="7">
    <source>
        <dbReference type="PIRSR" id="PIRSR001084-1"/>
    </source>
</evidence>
<feature type="binding site" evidence="9">
    <location>
        <position position="107"/>
    </location>
    <ligand>
        <name>Zn(2+)</name>
        <dbReference type="ChEBI" id="CHEBI:29105"/>
    </ligand>
</feature>
<proteinExistence type="inferred from homology"/>
<organism evidence="13 14">
    <name type="scientific">Actinoplanes lutulentus</name>
    <dbReference type="NCBI Taxonomy" id="1287878"/>
    <lineage>
        <taxon>Bacteria</taxon>
        <taxon>Bacillati</taxon>
        <taxon>Actinomycetota</taxon>
        <taxon>Actinomycetes</taxon>
        <taxon>Micromonosporales</taxon>
        <taxon>Micromonosporaceae</taxon>
        <taxon>Actinoplanes</taxon>
    </lineage>
</organism>
<dbReference type="PANTHER" id="PTHR36447:SF1">
    <property type="entry name" value="BETA-GALACTOSIDASE GANA"/>
    <property type="match status" value="1"/>
</dbReference>
<comment type="similarity">
    <text evidence="2 6">Belongs to the glycosyl hydrolase 42 family.</text>
</comment>
<evidence type="ECO:0000259" key="11">
    <source>
        <dbReference type="Pfam" id="PF08532"/>
    </source>
</evidence>
<dbReference type="Gene3D" id="3.40.50.880">
    <property type="match status" value="1"/>
</dbReference>
<dbReference type="PIRSF" id="PIRSF001084">
    <property type="entry name" value="B-galactosidase"/>
    <property type="match status" value="1"/>
</dbReference>
<dbReference type="SUPFAM" id="SSF52317">
    <property type="entry name" value="Class I glutamine amidotransferase-like"/>
    <property type="match status" value="1"/>
</dbReference>
<evidence type="ECO:0000256" key="4">
    <source>
        <dbReference type="ARBA" id="ARBA00022801"/>
    </source>
</evidence>
<keyword evidence="9" id="KW-0862">Zinc</keyword>
<keyword evidence="9" id="KW-0479">Metal-binding</keyword>
<dbReference type="InterPro" id="IPR017853">
    <property type="entry name" value="GH"/>
</dbReference>
<dbReference type="Pfam" id="PF02449">
    <property type="entry name" value="Glyco_hydro_42"/>
    <property type="match status" value="1"/>
</dbReference>
<feature type="domain" description="Beta-galactosidase C-terminal" evidence="12">
    <location>
        <begin position="594"/>
        <end position="645"/>
    </location>
</feature>
<dbReference type="Proteomes" id="UP000249341">
    <property type="component" value="Unassembled WGS sequence"/>
</dbReference>
<keyword evidence="5 6" id="KW-0326">Glycosidase</keyword>
<feature type="active site" description="Proton donor" evidence="7">
    <location>
        <position position="142"/>
    </location>
</feature>
<evidence type="ECO:0000256" key="1">
    <source>
        <dbReference type="ARBA" id="ARBA00001412"/>
    </source>
</evidence>
<evidence type="ECO:0000256" key="9">
    <source>
        <dbReference type="PIRSR" id="PIRSR001084-3"/>
    </source>
</evidence>
<dbReference type="InterPro" id="IPR013780">
    <property type="entry name" value="Glyco_hydro_b"/>
</dbReference>
<dbReference type="Gene3D" id="2.60.40.1180">
    <property type="entry name" value="Golgi alpha-mannosidase II"/>
    <property type="match status" value="1"/>
</dbReference>
<gene>
    <name evidence="13" type="ORF">B0I29_103139</name>
</gene>
<evidence type="ECO:0000256" key="8">
    <source>
        <dbReference type="PIRSR" id="PIRSR001084-2"/>
    </source>
</evidence>
<feature type="binding site" evidence="8">
    <location>
        <position position="141"/>
    </location>
    <ligand>
        <name>substrate</name>
    </ligand>
</feature>
<keyword evidence="14" id="KW-1185">Reference proteome</keyword>
<evidence type="ECO:0000256" key="2">
    <source>
        <dbReference type="ARBA" id="ARBA00005940"/>
    </source>
</evidence>
<dbReference type="AlphaFoldDB" id="A0A327ZH64"/>
<dbReference type="InterPro" id="IPR029062">
    <property type="entry name" value="Class_I_gatase-like"/>
</dbReference>
<dbReference type="InterPro" id="IPR013529">
    <property type="entry name" value="Glyco_hydro_42_N"/>
</dbReference>
<feature type="binding site" evidence="8">
    <location>
        <position position="103"/>
    </location>
    <ligand>
        <name>substrate</name>
    </ligand>
</feature>
<accession>A0A327ZH64</accession>
<dbReference type="RefSeq" id="WP_111648180.1">
    <property type="nucleotide sequence ID" value="NZ_JACHWI010000009.1"/>
</dbReference>
<comment type="caution">
    <text evidence="13">The sequence shown here is derived from an EMBL/GenBank/DDBJ whole genome shotgun (WGS) entry which is preliminary data.</text>
</comment>
<dbReference type="Pfam" id="PF08533">
    <property type="entry name" value="Glyco_hydro_42C"/>
    <property type="match status" value="1"/>
</dbReference>
<evidence type="ECO:0000313" key="14">
    <source>
        <dbReference type="Proteomes" id="UP000249341"/>
    </source>
</evidence>
<evidence type="ECO:0000259" key="10">
    <source>
        <dbReference type="Pfam" id="PF02449"/>
    </source>
</evidence>
<protein>
    <recommendedName>
        <fullName evidence="3 6">Beta-galactosidase</fullName>
        <shortName evidence="6">Beta-gal</shortName>
        <ecNumber evidence="3 6">3.2.1.23</ecNumber>
    </recommendedName>
</protein>
<dbReference type="InterPro" id="IPR013739">
    <property type="entry name" value="Beta_galactosidase_C"/>
</dbReference>
<feature type="active site" description="Nucleophile" evidence="7">
    <location>
        <position position="295"/>
    </location>
</feature>
<evidence type="ECO:0000313" key="13">
    <source>
        <dbReference type="EMBL" id="RAK40113.1"/>
    </source>
</evidence>
<dbReference type="InterPro" id="IPR003476">
    <property type="entry name" value="Glyco_hydro_42"/>
</dbReference>
<evidence type="ECO:0000256" key="3">
    <source>
        <dbReference type="ARBA" id="ARBA00012756"/>
    </source>
</evidence>
<dbReference type="SUPFAM" id="SSF51445">
    <property type="entry name" value="(Trans)glycosidases"/>
    <property type="match status" value="1"/>
</dbReference>
<dbReference type="PANTHER" id="PTHR36447">
    <property type="entry name" value="BETA-GALACTOSIDASE GANA"/>
    <property type="match status" value="1"/>
</dbReference>
<dbReference type="CDD" id="cd03143">
    <property type="entry name" value="A4_beta-galactosidase_middle_domain"/>
    <property type="match status" value="1"/>
</dbReference>
<keyword evidence="4 6" id="KW-0378">Hydrolase</keyword>
<dbReference type="GO" id="GO:0004565">
    <property type="term" value="F:beta-galactosidase activity"/>
    <property type="evidence" value="ECO:0007669"/>
    <property type="project" value="UniProtKB-EC"/>
</dbReference>
<dbReference type="GO" id="GO:0046872">
    <property type="term" value="F:metal ion binding"/>
    <property type="evidence" value="ECO:0007669"/>
    <property type="project" value="UniProtKB-KW"/>
</dbReference>
<evidence type="ECO:0000256" key="6">
    <source>
        <dbReference type="PIRNR" id="PIRNR001084"/>
    </source>
</evidence>
<dbReference type="InterPro" id="IPR013738">
    <property type="entry name" value="Beta_galactosidase_Trimer"/>
</dbReference>
<reference evidence="13 14" key="1">
    <citation type="submission" date="2018-06" db="EMBL/GenBank/DDBJ databases">
        <title>Genomic Encyclopedia of Type Strains, Phase III (KMG-III): the genomes of soil and plant-associated and newly described type strains.</title>
        <authorList>
            <person name="Whitman W."/>
        </authorList>
    </citation>
    <scope>NUCLEOTIDE SEQUENCE [LARGE SCALE GENOMIC DNA]</scope>
    <source>
        <strain evidence="13 14">CGMCC 4.7090</strain>
    </source>
</reference>